<dbReference type="InterPro" id="IPR013083">
    <property type="entry name" value="Znf_RING/FYVE/PHD"/>
</dbReference>
<gene>
    <name evidence="11" type="ORF">HID58_018690</name>
</gene>
<dbReference type="PANTHER" id="PTHR48449:SF1">
    <property type="entry name" value="DUF1985 DOMAIN-CONTAINING PROTEIN"/>
    <property type="match status" value="1"/>
</dbReference>
<proteinExistence type="inferred from homology"/>
<dbReference type="SUPFAM" id="SSF49599">
    <property type="entry name" value="TRAF domain-like"/>
    <property type="match status" value="1"/>
</dbReference>
<evidence type="ECO:0000313" key="11">
    <source>
        <dbReference type="EMBL" id="KAH0926434.1"/>
    </source>
</evidence>
<dbReference type="Pfam" id="PF02902">
    <property type="entry name" value="Peptidase_C48"/>
    <property type="match status" value="1"/>
</dbReference>
<evidence type="ECO:0008006" key="13">
    <source>
        <dbReference type="Google" id="ProtNLM"/>
    </source>
</evidence>
<dbReference type="Proteomes" id="UP000824890">
    <property type="component" value="Unassembled WGS sequence"/>
</dbReference>
<evidence type="ECO:0000259" key="10">
    <source>
        <dbReference type="PROSITE" id="PS51081"/>
    </source>
</evidence>
<dbReference type="InterPro" id="IPR038765">
    <property type="entry name" value="Papain-like_cys_pep_sf"/>
</dbReference>
<dbReference type="Gene3D" id="3.30.40.10">
    <property type="entry name" value="Zinc/RING finger domain, C3HC4 (zinc finger)"/>
    <property type="match status" value="1"/>
</dbReference>
<feature type="domain" description="Ubiquitin-like protease family profile" evidence="9">
    <location>
        <begin position="865"/>
        <end position="1012"/>
    </location>
</feature>
<evidence type="ECO:0000256" key="6">
    <source>
        <dbReference type="ARBA" id="ARBA00022833"/>
    </source>
</evidence>
<evidence type="ECO:0000256" key="3">
    <source>
        <dbReference type="ARBA" id="ARBA00022723"/>
    </source>
</evidence>
<feature type="region of interest" description="Disordered" evidence="8">
    <location>
        <begin position="717"/>
        <end position="755"/>
    </location>
</feature>
<dbReference type="PROSITE" id="PS50600">
    <property type="entry name" value="ULP_PROTEASE"/>
    <property type="match status" value="1"/>
</dbReference>
<keyword evidence="5" id="KW-0378">Hydrolase</keyword>
<feature type="domain" description="SIAH-type" evidence="10">
    <location>
        <begin position="81"/>
        <end position="144"/>
    </location>
</feature>
<keyword evidence="2" id="KW-0645">Protease</keyword>
<sequence>MDKRLRELEAFVKEKSASTRDEEPPLESEEGATASTADGEATWKRNVSDDVNKTGVFVRWQSLDSFIANTRLRLNRLEDHVLEVPCANEEFGCPGKVANFAMQRHLLQCEYISTLEGRCVCPFSGCRYIGTYRRLYAHASSVHSDGLQWIECEETRSISFGNHQRVVLKEQSRGGGELIVVDRLIQPHCDHFNVRCISPNVSGMENFSWKLTVHSGASFLSYEQTIIDRANGASSELPPKSFVVPSFMCPATEVLILINRVETFPRSMFSDETRPNPTNFINYSSTFKSLKAVKDVVSVEVWEYVEKSPLGIIIKFMNLEFSWSSTLVHYVLSRQLYCKKRHELWFLIEKQPARFSIFEFQDITGLNCEPLPNTMVVEDVEKSNSFWALFNLRCTRSTPSAEDICTLCQSPDVCRSWSREDQIRLCYLAILTGGLLALDRREAIPSAKTKLLMDLEIFEQYPWGRVAFIELVQQIKDATAKKIKENSSYVCKGFVQVIQVWAYAYIPCLGEAIGRPIRSDGPCLLRFKGKCGKLALGAILEKAKRSLDEVHPVWEDQDEDPEIDNFMEFLRQDNSLSTITWQALPEYPLTPIECNKRSLVASQRKSKKAKIAKKVASNGQVNIADIGEKRGDIADTEERVQSDDDGQFFIQQRKNPERLFAMEPPELGTHKNLVRGVAALERKPCHVDKFTNLVSRVLSLEEDSRVPNIRVKLSNKEESKEGDNMVKRKGKATVGGEPEIGEDCGTRKAPHVSMEEEDTRVAVIVLAQMASKTVVDNQLQSVDDTKAQALKGDEDEHQRASSNIITPSIITPSKPIRRSARVAALSENINTNNLVVYGPVDKAKVKALNAFVKEKGDSKYPLSECTVKEFFQKFLKPRRWLTFADLDVPLAMYRLRLSRNPSDFISPRIAILDGVFQTWWSSNYKAWLGDQSKIPKGSKDYYLGKRPWTIPPGKQWGRDVDTLYSILMVENCHWVCMVISIPDRTIKIHDCMNGKHPYGDCGIYALKYLECLVMGVPFEDEHLRRNLLQRCTMKQGILENFSVRYHKPKLASLAIFSRLCRQFVVTSFKNKCLRRDTSTTIERKGKIYDTQALLLSKNFFYIYVLFTSASSFSLFRETPATAASIKALTKPYQYSQASPGHASLASFTRFFSLVNFSSSSLVSSMEFPRSMFSDETRPDPTNFINYSSTFKSLKAIKDVVSVEYVEKSPLGKIIKFMNLEFSWSSTLVHYVLSRQLYCKKRHELWFLIEKQPARFSIFEFQDITGLNCEPLPNTMIVEDVEKSNSFWALFNLRRTRSTPSAEDICTLCQSPDVCRFWSREDQIRLCYLAILTGGLLALDRREAISPAKAKLLMDLKIFEQYPWGRVAFIELVQQIKDATAKKIKENSSYVCKGFVQVIQVWAYAYIPSIGRPIRSDGPCLVRFNGKCGKLALSAILEKEKVCLLRRIRRNP</sequence>
<dbReference type="SUPFAM" id="SSF54001">
    <property type="entry name" value="Cysteine proteinases"/>
    <property type="match status" value="1"/>
</dbReference>
<evidence type="ECO:0000256" key="7">
    <source>
        <dbReference type="PROSITE-ProRule" id="PRU00455"/>
    </source>
</evidence>
<evidence type="ECO:0000256" key="5">
    <source>
        <dbReference type="ARBA" id="ARBA00022801"/>
    </source>
</evidence>
<dbReference type="InterPro" id="IPR015410">
    <property type="entry name" value="DUF1985"/>
</dbReference>
<feature type="region of interest" description="Disordered" evidence="8">
    <location>
        <begin position="12"/>
        <end position="41"/>
    </location>
</feature>
<feature type="compositionally biased region" description="Basic and acidic residues" evidence="8">
    <location>
        <begin position="717"/>
        <end position="726"/>
    </location>
</feature>
<keyword evidence="3" id="KW-0479">Metal-binding</keyword>
<evidence type="ECO:0000256" key="1">
    <source>
        <dbReference type="ARBA" id="ARBA00005234"/>
    </source>
</evidence>
<comment type="similarity">
    <text evidence="1">Belongs to the peptidase C48 family.</text>
</comment>
<keyword evidence="12" id="KW-1185">Reference proteome</keyword>
<evidence type="ECO:0000256" key="2">
    <source>
        <dbReference type="ARBA" id="ARBA00022670"/>
    </source>
</evidence>
<keyword evidence="4 7" id="KW-0863">Zinc-finger</keyword>
<dbReference type="PANTHER" id="PTHR48449">
    <property type="entry name" value="DUF1985 DOMAIN-CONTAINING PROTEIN"/>
    <property type="match status" value="1"/>
</dbReference>
<evidence type="ECO:0000256" key="8">
    <source>
        <dbReference type="SAM" id="MobiDB-lite"/>
    </source>
</evidence>
<dbReference type="PROSITE" id="PS51081">
    <property type="entry name" value="ZF_SIAH"/>
    <property type="match status" value="1"/>
</dbReference>
<evidence type="ECO:0000256" key="4">
    <source>
        <dbReference type="ARBA" id="ARBA00022771"/>
    </source>
</evidence>
<comment type="caution">
    <text evidence="11">The sequence shown here is derived from an EMBL/GenBank/DDBJ whole genome shotgun (WGS) entry which is preliminary data.</text>
</comment>
<evidence type="ECO:0000313" key="12">
    <source>
        <dbReference type="Proteomes" id="UP000824890"/>
    </source>
</evidence>
<dbReference type="Gene3D" id="3.40.395.10">
    <property type="entry name" value="Adenoviral Proteinase, Chain A"/>
    <property type="match status" value="1"/>
</dbReference>
<keyword evidence="6" id="KW-0862">Zinc</keyword>
<accession>A0ABQ8DAK1</accession>
<protein>
    <recommendedName>
        <fullName evidence="13">Ubiquitin-like protease family profile domain-containing protein</fullName>
    </recommendedName>
</protein>
<organism evidence="11 12">
    <name type="scientific">Brassica napus</name>
    <name type="common">Rape</name>
    <dbReference type="NCBI Taxonomy" id="3708"/>
    <lineage>
        <taxon>Eukaryota</taxon>
        <taxon>Viridiplantae</taxon>
        <taxon>Streptophyta</taxon>
        <taxon>Embryophyta</taxon>
        <taxon>Tracheophyta</taxon>
        <taxon>Spermatophyta</taxon>
        <taxon>Magnoliopsida</taxon>
        <taxon>eudicotyledons</taxon>
        <taxon>Gunneridae</taxon>
        <taxon>Pentapetalae</taxon>
        <taxon>rosids</taxon>
        <taxon>malvids</taxon>
        <taxon>Brassicales</taxon>
        <taxon>Brassicaceae</taxon>
        <taxon>Brassiceae</taxon>
        <taxon>Brassica</taxon>
    </lineage>
</organism>
<dbReference type="EMBL" id="JAGKQM010000005">
    <property type="protein sequence ID" value="KAH0926434.1"/>
    <property type="molecule type" value="Genomic_DNA"/>
</dbReference>
<evidence type="ECO:0000259" key="9">
    <source>
        <dbReference type="PROSITE" id="PS50600"/>
    </source>
</evidence>
<name>A0ABQ8DAK1_BRANA</name>
<dbReference type="InterPro" id="IPR003653">
    <property type="entry name" value="Peptidase_C48_C"/>
</dbReference>
<reference evidence="11 12" key="1">
    <citation type="submission" date="2021-05" db="EMBL/GenBank/DDBJ databases">
        <title>Genome Assembly of Synthetic Allotetraploid Brassica napus Reveals Homoeologous Exchanges between Subgenomes.</title>
        <authorList>
            <person name="Davis J.T."/>
        </authorList>
    </citation>
    <scope>NUCLEOTIDE SEQUENCE [LARGE SCALE GENOMIC DNA]</scope>
    <source>
        <strain evidence="12">cv. Da-Ae</strain>
        <tissue evidence="11">Seedling</tissue>
    </source>
</reference>
<dbReference type="Pfam" id="PF09331">
    <property type="entry name" value="DUF1985"/>
    <property type="match status" value="2"/>
</dbReference>
<dbReference type="InterPro" id="IPR013010">
    <property type="entry name" value="Znf_SIAH"/>
</dbReference>
<feature type="compositionally biased region" description="Basic and acidic residues" evidence="8">
    <location>
        <begin position="12"/>
        <end position="23"/>
    </location>
</feature>